<dbReference type="AlphaFoldDB" id="A0AAU2JKF5"/>
<gene>
    <name evidence="5" type="ORF">OG327_03575</name>
</gene>
<dbReference type="InterPro" id="IPR006158">
    <property type="entry name" value="Cobalamin-bd"/>
</dbReference>
<accession>A0AAU2JKF5</accession>
<dbReference type="Gene3D" id="1.10.1660.10">
    <property type="match status" value="1"/>
</dbReference>
<dbReference type="InterPro" id="IPR036594">
    <property type="entry name" value="Meth_synthase_dom"/>
</dbReference>
<dbReference type="Pfam" id="PF13411">
    <property type="entry name" value="MerR_1"/>
    <property type="match status" value="1"/>
</dbReference>
<dbReference type="PROSITE" id="PS51332">
    <property type="entry name" value="B12_BINDING"/>
    <property type="match status" value="1"/>
</dbReference>
<dbReference type="GO" id="GO:0003677">
    <property type="term" value="F:DNA binding"/>
    <property type="evidence" value="ECO:0007669"/>
    <property type="project" value="UniProtKB-KW"/>
</dbReference>
<dbReference type="Gene3D" id="1.10.1240.10">
    <property type="entry name" value="Methionine synthase domain"/>
    <property type="match status" value="1"/>
</dbReference>
<feature type="region of interest" description="Disordered" evidence="2">
    <location>
        <begin position="66"/>
        <end position="129"/>
    </location>
</feature>
<dbReference type="Gene3D" id="3.40.50.280">
    <property type="entry name" value="Cobalamin-binding domain"/>
    <property type="match status" value="1"/>
</dbReference>
<proteinExistence type="predicted"/>
<evidence type="ECO:0000313" key="5">
    <source>
        <dbReference type="EMBL" id="WTU72487.1"/>
    </source>
</evidence>
<feature type="domain" description="B12-binding" evidence="4">
    <location>
        <begin position="218"/>
        <end position="346"/>
    </location>
</feature>
<dbReference type="Pfam" id="PF02607">
    <property type="entry name" value="B12-binding_2"/>
    <property type="match status" value="1"/>
</dbReference>
<feature type="compositionally biased region" description="Basic and acidic residues" evidence="2">
    <location>
        <begin position="96"/>
        <end position="111"/>
    </location>
</feature>
<protein>
    <submittedName>
        <fullName evidence="5">Cobalamin B12-binding domain-containing protein</fullName>
    </submittedName>
</protein>
<sequence length="356" mass="36806">MTDPAHGLTSGAVARRLGVAPTTLRSWDRRYGIGPAVRENGRHRRWTPADIAVLQEMCRLTASGVPPAEAARAARSGTGSGPPGQAPSAGRQSPARPERSARPDARARQEAGARPARRPGAGGGLPLGDVRQECRGLGRAAVRLDSGAMDDVLGSLISQYGLVTAWEEVMVPALHAVGRKWETSGDRYVEVEHLLSWHVSTALRRVGIPAPAAPRAAVPPVLLACVPGEQHTLPLEALAAGLAELGLPTLMFGAAVPPDALVQGVRRTGPAAVVLWAQARSTANHPLARHVADTAWGVRGARARTTLLLAGPGWAGQPVGPGMLRPGGLREALTLLRALCGAAGGGDRLAGASAHS</sequence>
<evidence type="ECO:0000256" key="2">
    <source>
        <dbReference type="SAM" id="MobiDB-lite"/>
    </source>
</evidence>
<dbReference type="InterPro" id="IPR003759">
    <property type="entry name" value="Cbl-bd_cap"/>
</dbReference>
<evidence type="ECO:0000259" key="3">
    <source>
        <dbReference type="PROSITE" id="PS50937"/>
    </source>
</evidence>
<dbReference type="PROSITE" id="PS50937">
    <property type="entry name" value="HTH_MERR_2"/>
    <property type="match status" value="1"/>
</dbReference>
<dbReference type="GO" id="GO:0003700">
    <property type="term" value="F:DNA-binding transcription factor activity"/>
    <property type="evidence" value="ECO:0007669"/>
    <property type="project" value="InterPro"/>
</dbReference>
<dbReference type="InterPro" id="IPR036724">
    <property type="entry name" value="Cobalamin-bd_sf"/>
</dbReference>
<dbReference type="PANTHER" id="PTHR30204:SF97">
    <property type="entry name" value="MERR FAMILY REGULATORY PROTEIN"/>
    <property type="match status" value="1"/>
</dbReference>
<dbReference type="SMART" id="SM00422">
    <property type="entry name" value="HTH_MERR"/>
    <property type="match status" value="1"/>
</dbReference>
<feature type="domain" description="HTH merR-type" evidence="3">
    <location>
        <begin position="7"/>
        <end position="76"/>
    </location>
</feature>
<dbReference type="SUPFAM" id="SSF46955">
    <property type="entry name" value="Putative DNA-binding domain"/>
    <property type="match status" value="1"/>
</dbReference>
<dbReference type="GO" id="GO:0031419">
    <property type="term" value="F:cobalamin binding"/>
    <property type="evidence" value="ECO:0007669"/>
    <property type="project" value="InterPro"/>
</dbReference>
<dbReference type="InterPro" id="IPR009061">
    <property type="entry name" value="DNA-bd_dom_put_sf"/>
</dbReference>
<evidence type="ECO:0000259" key="4">
    <source>
        <dbReference type="PROSITE" id="PS51332"/>
    </source>
</evidence>
<dbReference type="EMBL" id="CP108264">
    <property type="protein sequence ID" value="WTU72487.1"/>
    <property type="molecule type" value="Genomic_DNA"/>
</dbReference>
<organism evidence="5">
    <name type="scientific">Streptomyces sp. NBC_00049</name>
    <dbReference type="NCBI Taxonomy" id="2903617"/>
    <lineage>
        <taxon>Bacteria</taxon>
        <taxon>Bacillati</taxon>
        <taxon>Actinomycetota</taxon>
        <taxon>Actinomycetes</taxon>
        <taxon>Kitasatosporales</taxon>
        <taxon>Streptomycetaceae</taxon>
        <taxon>Streptomyces</taxon>
    </lineage>
</organism>
<dbReference type="PANTHER" id="PTHR30204">
    <property type="entry name" value="REDOX-CYCLING DRUG-SENSING TRANSCRIPTIONAL ACTIVATOR SOXR"/>
    <property type="match status" value="1"/>
</dbReference>
<name>A0AAU2JKF5_9ACTN</name>
<dbReference type="GO" id="GO:0046872">
    <property type="term" value="F:metal ion binding"/>
    <property type="evidence" value="ECO:0007669"/>
    <property type="project" value="InterPro"/>
</dbReference>
<dbReference type="InterPro" id="IPR047057">
    <property type="entry name" value="MerR_fam"/>
</dbReference>
<keyword evidence="1" id="KW-0238">DNA-binding</keyword>
<dbReference type="InterPro" id="IPR000551">
    <property type="entry name" value="MerR-type_HTH_dom"/>
</dbReference>
<feature type="compositionally biased region" description="Low complexity" evidence="2">
    <location>
        <begin position="66"/>
        <end position="77"/>
    </location>
</feature>
<reference evidence="5" key="1">
    <citation type="submission" date="2022-10" db="EMBL/GenBank/DDBJ databases">
        <title>The complete genomes of actinobacterial strains from the NBC collection.</title>
        <authorList>
            <person name="Joergensen T.S."/>
            <person name="Alvarez Arevalo M."/>
            <person name="Sterndorff E.B."/>
            <person name="Faurdal D."/>
            <person name="Vuksanovic O."/>
            <person name="Mourched A.-S."/>
            <person name="Charusanti P."/>
            <person name="Shaw S."/>
            <person name="Blin K."/>
            <person name="Weber T."/>
        </authorList>
    </citation>
    <scope>NUCLEOTIDE SEQUENCE</scope>
    <source>
        <strain evidence="5">NBC_00049</strain>
    </source>
</reference>
<evidence type="ECO:0000256" key="1">
    <source>
        <dbReference type="ARBA" id="ARBA00023125"/>
    </source>
</evidence>
<dbReference type="SUPFAM" id="SSF52242">
    <property type="entry name" value="Cobalamin (vitamin B12)-binding domain"/>
    <property type="match status" value="1"/>
</dbReference>